<dbReference type="STRING" id="1821621.A8C75_09315"/>
<evidence type="ECO:0000313" key="11">
    <source>
        <dbReference type="Proteomes" id="UP000078070"/>
    </source>
</evidence>
<dbReference type="GO" id="GO:0047429">
    <property type="term" value="F:nucleoside triphosphate diphosphatase activity"/>
    <property type="evidence" value="ECO:0007669"/>
    <property type="project" value="InterPro"/>
</dbReference>
<dbReference type="PIRSF" id="PIRSF006305">
    <property type="entry name" value="Maf"/>
    <property type="match status" value="1"/>
</dbReference>
<feature type="site" description="Important for substrate specificity" evidence="9">
    <location>
        <position position="154"/>
    </location>
</feature>
<dbReference type="AlphaFoldDB" id="A0A1A9EYF2"/>
<dbReference type="GO" id="GO:0005737">
    <property type="term" value="C:cytoplasm"/>
    <property type="evidence" value="ECO:0007669"/>
    <property type="project" value="UniProtKB-SubCell"/>
</dbReference>
<comment type="catalytic activity">
    <reaction evidence="5 9">
        <text>N(7)-methyl-GTP + H2O = N(7)-methyl-GMP + diphosphate + H(+)</text>
        <dbReference type="Rhea" id="RHEA:58744"/>
        <dbReference type="ChEBI" id="CHEBI:15377"/>
        <dbReference type="ChEBI" id="CHEBI:15378"/>
        <dbReference type="ChEBI" id="CHEBI:33019"/>
        <dbReference type="ChEBI" id="CHEBI:58285"/>
        <dbReference type="ChEBI" id="CHEBI:87133"/>
    </reaction>
</comment>
<dbReference type="NCBIfam" id="TIGR00172">
    <property type="entry name" value="maf"/>
    <property type="match status" value="1"/>
</dbReference>
<dbReference type="EC" id="3.6.1.-" evidence="9"/>
<dbReference type="PANTHER" id="PTHR43213:SF10">
    <property type="entry name" value="7-METHYL-GTP PYROPHOSPHATASE"/>
    <property type="match status" value="1"/>
</dbReference>
<dbReference type="KEGG" id="mars:A8C75_09315"/>
<dbReference type="Pfam" id="PF02545">
    <property type="entry name" value="Maf"/>
    <property type="match status" value="1"/>
</dbReference>
<evidence type="ECO:0000313" key="10">
    <source>
        <dbReference type="EMBL" id="ANG62661.1"/>
    </source>
</evidence>
<dbReference type="InterPro" id="IPR029001">
    <property type="entry name" value="ITPase-like_fam"/>
</dbReference>
<dbReference type="EMBL" id="CP015839">
    <property type="protein sequence ID" value="ANG62661.1"/>
    <property type="molecule type" value="Genomic_DNA"/>
</dbReference>
<feature type="site" description="Important for substrate specificity" evidence="9">
    <location>
        <position position="70"/>
    </location>
</feature>
<gene>
    <name evidence="10" type="ORF">A8C75_09315</name>
</gene>
<name>A0A1A9EYF2_9GAMM</name>
<evidence type="ECO:0000256" key="1">
    <source>
        <dbReference type="ARBA" id="ARBA00004496"/>
    </source>
</evidence>
<evidence type="ECO:0000256" key="5">
    <source>
        <dbReference type="ARBA" id="ARBA00050213"/>
    </source>
</evidence>
<keyword evidence="11" id="KW-1185">Reference proteome</keyword>
<evidence type="ECO:0000256" key="4">
    <source>
        <dbReference type="ARBA" id="ARBA00023080"/>
    </source>
</evidence>
<reference evidence="10 11" key="2">
    <citation type="journal article" date="2018" name="Int. J. Syst. Evol. Microbiol.">
        <title>Marinobacterium aestuarii sp. nov., a benzene-degrading marine bacterium isolated from estuary sediment.</title>
        <authorList>
            <person name="Bae S.S."/>
            <person name="Jung J."/>
            <person name="Chung D."/>
            <person name="Baek K."/>
        </authorList>
    </citation>
    <scope>NUCLEOTIDE SEQUENCE [LARGE SCALE GENOMIC DNA]</scope>
    <source>
        <strain evidence="10 11">ST58-10</strain>
    </source>
</reference>
<evidence type="ECO:0000256" key="3">
    <source>
        <dbReference type="ARBA" id="ARBA00022801"/>
    </source>
</evidence>
<dbReference type="InterPro" id="IPR003697">
    <property type="entry name" value="Maf-like"/>
</dbReference>
<comment type="subcellular location">
    <subcellularLocation>
        <location evidence="1 9">Cytoplasm</location>
    </subcellularLocation>
</comment>
<dbReference type="OrthoDB" id="9813694at2"/>
<dbReference type="Gene3D" id="3.90.950.10">
    <property type="match status" value="1"/>
</dbReference>
<dbReference type="Proteomes" id="UP000078070">
    <property type="component" value="Chromosome"/>
</dbReference>
<keyword evidence="2 9" id="KW-0963">Cytoplasm</keyword>
<dbReference type="RefSeq" id="WP_067381140.1">
    <property type="nucleotide sequence ID" value="NZ_CP015839.1"/>
</dbReference>
<protein>
    <recommendedName>
        <fullName evidence="8 9">7-methyl-GTP pyrophosphatase</fullName>
        <shortName evidence="9">m(7)GTP pyrophosphatase</shortName>
        <ecNumber evidence="9">3.6.1.-</ecNumber>
    </recommendedName>
</protein>
<dbReference type="HAMAP" id="MF_00528">
    <property type="entry name" value="Maf"/>
    <property type="match status" value="1"/>
</dbReference>
<comment type="similarity">
    <text evidence="7 9">Belongs to the Maf family. YceF subfamily.</text>
</comment>
<evidence type="ECO:0000256" key="2">
    <source>
        <dbReference type="ARBA" id="ARBA00022490"/>
    </source>
</evidence>
<comment type="function">
    <text evidence="6 9">Nucleoside triphosphate pyrophosphatase that hydrolyzes 7-methyl-GTP (m(7)GTP). May have a dual role in cell division arrest and in preventing the incorporation of modified nucleotides into cellular nucleic acids.</text>
</comment>
<reference evidence="11" key="1">
    <citation type="submission" date="2016-05" db="EMBL/GenBank/DDBJ databases">
        <authorList>
            <person name="Baek K."/>
            <person name="Yang S.-J."/>
        </authorList>
    </citation>
    <scope>NUCLEOTIDE SEQUENCE [LARGE SCALE GENOMIC DNA]</scope>
    <source>
        <strain evidence="11">ST58-10</strain>
    </source>
</reference>
<evidence type="ECO:0000256" key="7">
    <source>
        <dbReference type="ARBA" id="ARBA00060749"/>
    </source>
</evidence>
<organism evidence="10 11">
    <name type="scientific">Marinobacterium aestuarii</name>
    <dbReference type="NCBI Taxonomy" id="1821621"/>
    <lineage>
        <taxon>Bacteria</taxon>
        <taxon>Pseudomonadati</taxon>
        <taxon>Pseudomonadota</taxon>
        <taxon>Gammaproteobacteria</taxon>
        <taxon>Oceanospirillales</taxon>
        <taxon>Oceanospirillaceae</taxon>
        <taxon>Marinobacterium</taxon>
    </lineage>
</organism>
<dbReference type="SUPFAM" id="SSF52972">
    <property type="entry name" value="ITPase-like"/>
    <property type="match status" value="1"/>
</dbReference>
<feature type="active site" description="Proton acceptor" evidence="9">
    <location>
        <position position="69"/>
    </location>
</feature>
<dbReference type="FunFam" id="3.90.950.10:FF:000005">
    <property type="entry name" value="7-methyl-GTP pyrophosphatase"/>
    <property type="match status" value="1"/>
</dbReference>
<feature type="site" description="Important for substrate specificity" evidence="9">
    <location>
        <position position="12"/>
    </location>
</feature>
<dbReference type="CDD" id="cd00555">
    <property type="entry name" value="Maf"/>
    <property type="match status" value="1"/>
</dbReference>
<dbReference type="PANTHER" id="PTHR43213">
    <property type="entry name" value="BIFUNCTIONAL DTTP/UTP PYROPHOSPHATASE/METHYLTRANSFERASE PROTEIN-RELATED"/>
    <property type="match status" value="1"/>
</dbReference>
<comment type="cofactor">
    <cofactor evidence="9">
        <name>a divalent metal cation</name>
        <dbReference type="ChEBI" id="CHEBI:60240"/>
    </cofactor>
</comment>
<dbReference type="GO" id="GO:0009117">
    <property type="term" value="P:nucleotide metabolic process"/>
    <property type="evidence" value="ECO:0007669"/>
    <property type="project" value="UniProtKB-KW"/>
</dbReference>
<keyword evidence="3 9" id="KW-0378">Hydrolase</keyword>
<evidence type="ECO:0000256" key="8">
    <source>
        <dbReference type="ARBA" id="ARBA00068163"/>
    </source>
</evidence>
<comment type="caution">
    <text evidence="9">Lacks conserved residue(s) required for the propagation of feature annotation.</text>
</comment>
<evidence type="ECO:0000256" key="9">
    <source>
        <dbReference type="HAMAP-Rule" id="MF_00528"/>
    </source>
</evidence>
<keyword evidence="4 9" id="KW-0546">Nucleotide metabolism</keyword>
<proteinExistence type="inferred from homology"/>
<accession>A0A1A9EYF2</accession>
<evidence type="ECO:0000256" key="6">
    <source>
        <dbReference type="ARBA" id="ARBA00053369"/>
    </source>
</evidence>
<sequence>MNKLILASSSAYRRALLDKLQLPYECISPDIDESPQPGEGAEDLVRRLALEKARAIARTTPNALIIGSDQVAVLEGDIIGKPLTRDKARAQLLRASGRSVRFVTGLCLLNSNSQHSQIDAIDFHVHFRALSEQQIERYLDREEPYQCAGSFKAEGLGIALFERLEGDDPNSLIGLPLIRLVRMLENAGIQVL</sequence>